<dbReference type="InterPro" id="IPR006571">
    <property type="entry name" value="TLDc_dom"/>
</dbReference>
<sequence length="564" mass="61316">MDRLKAASKELENAQANYERLFADEIAKLDKKESDLTTRLQDLNQKKRDAAKSHGSEDALDEDIVEINAGGKLISAKRSTLTQLKGTRLEALFSGRYDQKSRRDADGRIFLDVNPVCFQAIVDYLNELAITPDGVSTSPPTVEADLGHILNHQLELFGLNEKFGSAIIKDGDNIAQLREWISKAGSGSCGLGLLFSSSDDGKSVANFHSKCDNKGPTLTIIETTEGHIVGGYSSAPWTSSRSLSSSNGAFLFHLSGSQLLKSDLTGGYNSNAIYCQSSYGPTFGGGYDLRVCNPFVVSSNVGFSYQKSSSWPLSEGVSFQVKDMEVFQITSTSVSANESSATSKASPVSKWESLAVAEDELVDLEASFEDEGKFISNFAAGEADDVITLNVSGTRIMASLQTLQLVKDSALARLVSDATANKATVTKPVKDWNYEDVTAWLNQVEGIPDPVVKEFEDQQVTGRELISLGVEGLKDFGVVRKGTVYLLLKEIKTLEETGGGAEVLIEQSPYCVNLIVDHLRLESAFMKDLVARKHPAPAVCESEKARFHKVVKHFFPGQGSEIFE</sequence>
<dbReference type="Pfam" id="PF07534">
    <property type="entry name" value="TLD"/>
    <property type="match status" value="1"/>
</dbReference>
<dbReference type="SUPFAM" id="SSF54695">
    <property type="entry name" value="POZ domain"/>
    <property type="match status" value="1"/>
</dbReference>
<dbReference type="PANTHER" id="PTHR14499">
    <property type="entry name" value="POTASSIUM CHANNEL TETRAMERIZATION DOMAIN-CONTAINING"/>
    <property type="match status" value="1"/>
</dbReference>
<dbReference type="InterPro" id="IPR001660">
    <property type="entry name" value="SAM"/>
</dbReference>
<comment type="caution">
    <text evidence="4">The sequence shown here is derived from an EMBL/GenBank/DDBJ whole genome shotgun (WGS) entry which is preliminary data.</text>
</comment>
<feature type="compositionally biased region" description="Basic and acidic residues" evidence="1">
    <location>
        <begin position="44"/>
        <end position="57"/>
    </location>
</feature>
<dbReference type="eggNOG" id="KOG2723">
    <property type="taxonomic scope" value="Eukaryota"/>
</dbReference>
<dbReference type="PROSITE" id="PS50105">
    <property type="entry name" value="SAM_DOMAIN"/>
    <property type="match status" value="1"/>
</dbReference>
<protein>
    <recommendedName>
        <fullName evidence="6">TLDc domain-containing protein</fullName>
    </recommendedName>
</protein>
<dbReference type="GO" id="GO:0051260">
    <property type="term" value="P:protein homooligomerization"/>
    <property type="evidence" value="ECO:0007669"/>
    <property type="project" value="InterPro"/>
</dbReference>
<evidence type="ECO:0000313" key="4">
    <source>
        <dbReference type="EMBL" id="EJK71252.1"/>
    </source>
</evidence>
<dbReference type="PANTHER" id="PTHR14499:SF136">
    <property type="entry name" value="GH08630P"/>
    <property type="match status" value="1"/>
</dbReference>
<gene>
    <name evidence="4" type="ORF">THAOC_07330</name>
</gene>
<dbReference type="SMART" id="SM00454">
    <property type="entry name" value="SAM"/>
    <property type="match status" value="1"/>
</dbReference>
<dbReference type="InterPro" id="IPR013761">
    <property type="entry name" value="SAM/pointed_sf"/>
</dbReference>
<dbReference type="Pfam" id="PF07647">
    <property type="entry name" value="SAM_2"/>
    <property type="match status" value="1"/>
</dbReference>
<dbReference type="Pfam" id="PF02214">
    <property type="entry name" value="BTB_2"/>
    <property type="match status" value="1"/>
</dbReference>
<dbReference type="Gene3D" id="3.30.710.10">
    <property type="entry name" value="Potassium Channel Kv1.1, Chain A"/>
    <property type="match status" value="2"/>
</dbReference>
<evidence type="ECO:0000259" key="3">
    <source>
        <dbReference type="PROSITE" id="PS51886"/>
    </source>
</evidence>
<evidence type="ECO:0000256" key="1">
    <source>
        <dbReference type="SAM" id="MobiDB-lite"/>
    </source>
</evidence>
<dbReference type="PROSITE" id="PS51886">
    <property type="entry name" value="TLDC"/>
    <property type="match status" value="1"/>
</dbReference>
<dbReference type="Proteomes" id="UP000266841">
    <property type="component" value="Unassembled WGS sequence"/>
</dbReference>
<dbReference type="Gene3D" id="1.10.150.50">
    <property type="entry name" value="Transcription Factor, Ets-1"/>
    <property type="match status" value="1"/>
</dbReference>
<evidence type="ECO:0000313" key="5">
    <source>
        <dbReference type="Proteomes" id="UP000266841"/>
    </source>
</evidence>
<feature type="region of interest" description="Disordered" evidence="1">
    <location>
        <begin position="37"/>
        <end position="57"/>
    </location>
</feature>
<organism evidence="4 5">
    <name type="scientific">Thalassiosira oceanica</name>
    <name type="common">Marine diatom</name>
    <dbReference type="NCBI Taxonomy" id="159749"/>
    <lineage>
        <taxon>Eukaryota</taxon>
        <taxon>Sar</taxon>
        <taxon>Stramenopiles</taxon>
        <taxon>Ochrophyta</taxon>
        <taxon>Bacillariophyta</taxon>
        <taxon>Coscinodiscophyceae</taxon>
        <taxon>Thalassiosirophycidae</taxon>
        <taxon>Thalassiosirales</taxon>
        <taxon>Thalassiosiraceae</taxon>
        <taxon>Thalassiosira</taxon>
    </lineage>
</organism>
<dbReference type="OMA" id="SNGSWIH"/>
<dbReference type="OrthoDB" id="9984961at2759"/>
<feature type="domain" description="SAM" evidence="2">
    <location>
        <begin position="432"/>
        <end position="497"/>
    </location>
</feature>
<evidence type="ECO:0008006" key="6">
    <source>
        <dbReference type="Google" id="ProtNLM"/>
    </source>
</evidence>
<accession>K0TKP0</accession>
<dbReference type="EMBL" id="AGNL01007471">
    <property type="protein sequence ID" value="EJK71252.1"/>
    <property type="molecule type" value="Genomic_DNA"/>
</dbReference>
<dbReference type="InterPro" id="IPR011333">
    <property type="entry name" value="SKP1/BTB/POZ_sf"/>
</dbReference>
<dbReference type="SUPFAM" id="SSF47769">
    <property type="entry name" value="SAM/Pointed domain"/>
    <property type="match status" value="1"/>
</dbReference>
<evidence type="ECO:0000259" key="2">
    <source>
        <dbReference type="PROSITE" id="PS50105"/>
    </source>
</evidence>
<proteinExistence type="predicted"/>
<keyword evidence="5" id="KW-1185">Reference proteome</keyword>
<feature type="domain" description="TLDc" evidence="3">
    <location>
        <begin position="166"/>
        <end position="330"/>
    </location>
</feature>
<name>K0TKP0_THAOC</name>
<dbReference type="InterPro" id="IPR003131">
    <property type="entry name" value="T1-type_BTB"/>
</dbReference>
<dbReference type="AlphaFoldDB" id="K0TKP0"/>
<dbReference type="SMART" id="SM00584">
    <property type="entry name" value="TLDc"/>
    <property type="match status" value="1"/>
</dbReference>
<reference evidence="4 5" key="1">
    <citation type="journal article" date="2012" name="Genome Biol.">
        <title>Genome and low-iron response of an oceanic diatom adapted to chronic iron limitation.</title>
        <authorList>
            <person name="Lommer M."/>
            <person name="Specht M."/>
            <person name="Roy A.S."/>
            <person name="Kraemer L."/>
            <person name="Andreson R."/>
            <person name="Gutowska M.A."/>
            <person name="Wolf J."/>
            <person name="Bergner S.V."/>
            <person name="Schilhabel M.B."/>
            <person name="Klostermeier U.C."/>
            <person name="Beiko R.G."/>
            <person name="Rosenstiel P."/>
            <person name="Hippler M."/>
            <person name="Laroche J."/>
        </authorList>
    </citation>
    <scope>NUCLEOTIDE SEQUENCE [LARGE SCALE GENOMIC DNA]</scope>
    <source>
        <strain evidence="4 5">CCMP1005</strain>
    </source>
</reference>